<dbReference type="EMBL" id="WJJP01000003">
    <property type="protein sequence ID" value="MBD3322956.1"/>
    <property type="molecule type" value="Genomic_DNA"/>
</dbReference>
<dbReference type="AlphaFoldDB" id="A0A9D5JS36"/>
<gene>
    <name evidence="1" type="ORF">GF339_00135</name>
</gene>
<comment type="caution">
    <text evidence="1">The sequence shown here is derived from an EMBL/GenBank/DDBJ whole genome shotgun (WGS) entry which is preliminary data.</text>
</comment>
<reference evidence="1" key="1">
    <citation type="submission" date="2019-11" db="EMBL/GenBank/DDBJ databases">
        <title>Microbial mats filling the niche in hypersaline microbial mats.</title>
        <authorList>
            <person name="Wong H.L."/>
            <person name="Macleod F.I."/>
            <person name="White R.A. III"/>
            <person name="Burns B.P."/>
        </authorList>
    </citation>
    <scope>NUCLEOTIDE SEQUENCE</scope>
    <source>
        <strain evidence="1">Rbin_158</strain>
    </source>
</reference>
<name>A0A9D5JS36_9BACT</name>
<proteinExistence type="predicted"/>
<protein>
    <submittedName>
        <fullName evidence="1">Uncharacterized protein</fullName>
    </submittedName>
</protein>
<organism evidence="1 2">
    <name type="scientific">candidate division KSB3 bacterium</name>
    <dbReference type="NCBI Taxonomy" id="2044937"/>
    <lineage>
        <taxon>Bacteria</taxon>
        <taxon>candidate division KSB3</taxon>
    </lineage>
</organism>
<accession>A0A9D5JS36</accession>
<evidence type="ECO:0000313" key="1">
    <source>
        <dbReference type="EMBL" id="MBD3322956.1"/>
    </source>
</evidence>
<dbReference type="Proteomes" id="UP000649604">
    <property type="component" value="Unassembled WGS sequence"/>
</dbReference>
<evidence type="ECO:0000313" key="2">
    <source>
        <dbReference type="Proteomes" id="UP000649604"/>
    </source>
</evidence>
<sequence>MARHQGATFQDVLEIVETLPDYQQESLVDIIHKRLIDRKREALVEIGTHDEVY</sequence>